<reference evidence="3" key="1">
    <citation type="submission" date="2015-09" db="EMBL/GenBank/DDBJ databases">
        <authorList>
            <consortium name="Pathogen Informatics"/>
        </authorList>
    </citation>
    <scope>NUCLEOTIDE SEQUENCE [LARGE SCALE GENOMIC DNA]</scope>
    <source>
        <strain evidence="3">Lake Konstanz</strain>
    </source>
</reference>
<protein>
    <submittedName>
        <fullName evidence="2">Uncharacterized protein</fullName>
    </submittedName>
</protein>
<feature type="region of interest" description="Disordered" evidence="1">
    <location>
        <begin position="562"/>
        <end position="588"/>
    </location>
</feature>
<sequence length="790" mass="85533">MLTGLEESSITQLLQILWRGRGALGNSSVTEDIQIGLSVPHTVVYEHNFPKGLFHAGLDGNLMRRVGKEIDSKIVFRVFSESDGPKTKSKLGGATAGASRNIGVPGTPSRDPTGESDIVAVYTEKGEDNMYSAQYFTDAALRAFLLGSTAEASPASSSLASTSASSAATGAAATTNPDLVDLRPVASKNGILQKFIYPVGPHNEMIQVLWTPHVCIAEKLRSCMLLGDVTKTPFQRAATIEGPANFNTRAYVSPATAESIRLRCESLVDQLYVVERRLVSCMTLYFKVDEHGNLWLLWCAYLRFLPQKSILSPSTRPASVVGRSKGGHNATTSQLPTASMVPRFVLPRSCAGDFAGRAALFLAKNDTAQRPNKPILGADDKDMQAVYHVTHDMSFESLTEDTVLKRPFPVLSQRCLTPQHADAVFVPPTKSRLCPKLRWLRSPLTFEYQRRTQFDVEADDQQHRSQRVASSSAGTPGGGQSMTGYNGKAEPSLFTVGTPVMSRTPSPAMNYPAHNDSVNAGGGLAPSERRYSMRDLAVLMNKQTKAKAPTSAIDILRSALPKQNGTTVSSPQPLPFDSHNASQLTTAEPDASAVVPFHSLCDSPPRRRALESLASTQCEGDLHYEMMLLREVCREAVHPSIQRRPHLAERMVAVKTSLEVVAQFLSQLRDASASHFSLFPTIPSLGVVCPAFAFSVPIYWIESDVVAKALMAMLASCPFEEITMEEAVRVDKIAGRGGYSDHCSWHHHVVAQQRLAAAHAAVASQPPPPAPSPVAEAPVKASQPQADAKE</sequence>
<evidence type="ECO:0000313" key="3">
    <source>
        <dbReference type="Proteomes" id="UP000051952"/>
    </source>
</evidence>
<name>A0A0S4IRA2_BODSA</name>
<dbReference type="Proteomes" id="UP000051952">
    <property type="component" value="Unassembled WGS sequence"/>
</dbReference>
<gene>
    <name evidence="2" type="ORF">BSAL_69510</name>
</gene>
<proteinExistence type="predicted"/>
<organism evidence="2 3">
    <name type="scientific">Bodo saltans</name>
    <name type="common">Flagellated protozoan</name>
    <dbReference type="NCBI Taxonomy" id="75058"/>
    <lineage>
        <taxon>Eukaryota</taxon>
        <taxon>Discoba</taxon>
        <taxon>Euglenozoa</taxon>
        <taxon>Kinetoplastea</taxon>
        <taxon>Metakinetoplastina</taxon>
        <taxon>Eubodonida</taxon>
        <taxon>Bodonidae</taxon>
        <taxon>Bodo</taxon>
    </lineage>
</organism>
<feature type="compositionally biased region" description="Polar residues" evidence="1">
    <location>
        <begin position="562"/>
        <end position="571"/>
    </location>
</feature>
<evidence type="ECO:0000256" key="1">
    <source>
        <dbReference type="SAM" id="MobiDB-lite"/>
    </source>
</evidence>
<feature type="compositionally biased region" description="Low complexity" evidence="1">
    <location>
        <begin position="773"/>
        <end position="782"/>
    </location>
</feature>
<accession>A0A0S4IRA2</accession>
<keyword evidence="3" id="KW-1185">Reference proteome</keyword>
<feature type="region of interest" description="Disordered" evidence="1">
    <location>
        <begin position="505"/>
        <end position="526"/>
    </location>
</feature>
<dbReference type="EMBL" id="CYKH01000492">
    <property type="protein sequence ID" value="CUG01217.1"/>
    <property type="molecule type" value="Genomic_DNA"/>
</dbReference>
<feature type="region of interest" description="Disordered" evidence="1">
    <location>
        <begin position="759"/>
        <end position="790"/>
    </location>
</feature>
<feature type="region of interest" description="Disordered" evidence="1">
    <location>
        <begin position="83"/>
        <end position="115"/>
    </location>
</feature>
<evidence type="ECO:0000313" key="2">
    <source>
        <dbReference type="EMBL" id="CUG01217.1"/>
    </source>
</evidence>
<dbReference type="AlphaFoldDB" id="A0A0S4IRA2"/>
<dbReference type="VEuPathDB" id="TriTrypDB:BSAL_69510"/>
<feature type="non-terminal residue" evidence="2">
    <location>
        <position position="790"/>
    </location>
</feature>
<feature type="region of interest" description="Disordered" evidence="1">
    <location>
        <begin position="456"/>
        <end position="490"/>
    </location>
</feature>